<evidence type="ECO:0008006" key="3">
    <source>
        <dbReference type="Google" id="ProtNLM"/>
    </source>
</evidence>
<dbReference type="InterPro" id="IPR015018">
    <property type="entry name" value="DUF1905"/>
</dbReference>
<dbReference type="Pfam" id="PF08922">
    <property type="entry name" value="DUF1905"/>
    <property type="match status" value="1"/>
</dbReference>
<evidence type="ECO:0000313" key="2">
    <source>
        <dbReference type="Proteomes" id="UP000323300"/>
    </source>
</evidence>
<reference evidence="1 2" key="1">
    <citation type="submission" date="2016-10" db="EMBL/GenBank/DDBJ databases">
        <authorList>
            <person name="Varghese N."/>
            <person name="Submissions S."/>
        </authorList>
    </citation>
    <scope>NUCLEOTIDE SEQUENCE [LARGE SCALE GENOMIC DNA]</scope>
    <source>
        <strain evidence="1 2">DSM 21822</strain>
    </source>
</reference>
<dbReference type="EMBL" id="FOSL01000005">
    <property type="protein sequence ID" value="SFK32689.1"/>
    <property type="molecule type" value="Genomic_DNA"/>
</dbReference>
<protein>
    <recommendedName>
        <fullName evidence="3">DUF1905 domain-containing protein</fullName>
    </recommendedName>
</protein>
<keyword evidence="2" id="KW-1185">Reference proteome</keyword>
<organism evidence="1 2">
    <name type="scientific">Neomesorhizobium albiziae</name>
    <dbReference type="NCBI Taxonomy" id="335020"/>
    <lineage>
        <taxon>Bacteria</taxon>
        <taxon>Pseudomonadati</taxon>
        <taxon>Pseudomonadota</taxon>
        <taxon>Alphaproteobacteria</taxon>
        <taxon>Hyphomicrobiales</taxon>
        <taxon>Phyllobacteriaceae</taxon>
        <taxon>Neomesorhizobium</taxon>
    </lineage>
</organism>
<dbReference type="SUPFAM" id="SSF141694">
    <property type="entry name" value="AF2212/PG0164-like"/>
    <property type="match status" value="1"/>
</dbReference>
<dbReference type="InterPro" id="IPR037079">
    <property type="entry name" value="AF2212/PG0164-like_sf"/>
</dbReference>
<dbReference type="Gene3D" id="2.40.30.100">
    <property type="entry name" value="AF2212/PG0164-like"/>
    <property type="match status" value="1"/>
</dbReference>
<dbReference type="AlphaFoldDB" id="A0A1I3YMU6"/>
<evidence type="ECO:0000313" key="1">
    <source>
        <dbReference type="EMBL" id="SFK32689.1"/>
    </source>
</evidence>
<name>A0A1I3YMU6_9HYPH</name>
<accession>A0A1I3YMU6</accession>
<gene>
    <name evidence="1" type="ORF">SAMN04488498_10522</name>
</gene>
<dbReference type="Proteomes" id="UP000323300">
    <property type="component" value="Unassembled WGS sequence"/>
</dbReference>
<proteinExistence type="predicted"/>
<sequence length="106" mass="12036">MRHSDPMAQFRFEAKVIYWRGPSPFFFVPIPLQHSEEIRRISKVVTYGWGMIPVEAVIGGVVFSTSLFPKNETYLLPLKTNVRRKINVTADDTVSVDMTVHSGAPK</sequence>